<dbReference type="SMART" id="SM00530">
    <property type="entry name" value="HTH_XRE"/>
    <property type="match status" value="1"/>
</dbReference>
<evidence type="ECO:0000313" key="3">
    <source>
        <dbReference type="Proteomes" id="UP000605992"/>
    </source>
</evidence>
<sequence>MGEDNPLGEFLRTRRERIRPEDVGLPAMGRRRVPGLRREELAMLAGISIDYYVRLEQGRDHRPSEQVLASLATALRLDEKELAHLYRLAHPAPRRRSSRHIERVPNGIQQLIMSWPTTPAFVQGRHMDVLCSNQLATALSPIYARGVNQVRAVFLDPAVRALHRDWDRVTAAVVAGLRARVAGEAGAEASDPRVAELVGELSVSSERFRRLWARQDAKPTSTGLCRLDHPQVGLIELRYEKLAVSGTDGQVLVVYHAEPGSDSEQALVLLSGIAADPRRIHRSGQAAGGGRLRQD</sequence>
<dbReference type="InterPro" id="IPR010982">
    <property type="entry name" value="Lambda_DNA-bd_dom_sf"/>
</dbReference>
<name>A0A8J3Y027_9ACTN</name>
<dbReference type="PANTHER" id="PTHR35010">
    <property type="entry name" value="BLL4672 PROTEIN-RELATED"/>
    <property type="match status" value="1"/>
</dbReference>
<keyword evidence="3" id="KW-1185">Reference proteome</keyword>
<dbReference type="Gene3D" id="3.30.450.180">
    <property type="match status" value="1"/>
</dbReference>
<dbReference type="InterPro" id="IPR041413">
    <property type="entry name" value="MLTR_LBD"/>
</dbReference>
<dbReference type="RefSeq" id="WP_203948408.1">
    <property type="nucleotide sequence ID" value="NZ_BOOR01000062.1"/>
</dbReference>
<dbReference type="GO" id="GO:0003677">
    <property type="term" value="F:DNA binding"/>
    <property type="evidence" value="ECO:0007669"/>
    <property type="project" value="InterPro"/>
</dbReference>
<dbReference type="Pfam" id="PF17765">
    <property type="entry name" value="MLTR_LBD"/>
    <property type="match status" value="1"/>
</dbReference>
<dbReference type="Proteomes" id="UP000605992">
    <property type="component" value="Unassembled WGS sequence"/>
</dbReference>
<dbReference type="InterPro" id="IPR001387">
    <property type="entry name" value="Cro/C1-type_HTH"/>
</dbReference>
<dbReference type="PROSITE" id="PS50943">
    <property type="entry name" value="HTH_CROC1"/>
    <property type="match status" value="1"/>
</dbReference>
<feature type="domain" description="HTH cro/C1-type" evidence="1">
    <location>
        <begin position="35"/>
        <end position="82"/>
    </location>
</feature>
<accession>A0A8J3Y027</accession>
<organism evidence="2 3">
    <name type="scientific">Planotetraspora thailandica</name>
    <dbReference type="NCBI Taxonomy" id="487172"/>
    <lineage>
        <taxon>Bacteria</taxon>
        <taxon>Bacillati</taxon>
        <taxon>Actinomycetota</taxon>
        <taxon>Actinomycetes</taxon>
        <taxon>Streptosporangiales</taxon>
        <taxon>Streptosporangiaceae</taxon>
        <taxon>Planotetraspora</taxon>
    </lineage>
</organism>
<dbReference type="AlphaFoldDB" id="A0A8J3Y027"/>
<gene>
    <name evidence="2" type="ORF">Pth03_66980</name>
</gene>
<evidence type="ECO:0000259" key="1">
    <source>
        <dbReference type="PROSITE" id="PS50943"/>
    </source>
</evidence>
<dbReference type="CDD" id="cd00093">
    <property type="entry name" value="HTH_XRE"/>
    <property type="match status" value="1"/>
</dbReference>
<dbReference type="Gene3D" id="1.10.260.40">
    <property type="entry name" value="lambda repressor-like DNA-binding domains"/>
    <property type="match status" value="1"/>
</dbReference>
<evidence type="ECO:0000313" key="2">
    <source>
        <dbReference type="EMBL" id="GII58309.1"/>
    </source>
</evidence>
<dbReference type="PANTHER" id="PTHR35010:SF2">
    <property type="entry name" value="BLL4672 PROTEIN"/>
    <property type="match status" value="1"/>
</dbReference>
<protein>
    <submittedName>
        <fullName evidence="2">Transcriptional regulator</fullName>
    </submittedName>
</protein>
<comment type="caution">
    <text evidence="2">The sequence shown here is derived from an EMBL/GenBank/DDBJ whole genome shotgun (WGS) entry which is preliminary data.</text>
</comment>
<dbReference type="EMBL" id="BOOR01000062">
    <property type="protein sequence ID" value="GII58309.1"/>
    <property type="molecule type" value="Genomic_DNA"/>
</dbReference>
<dbReference type="SUPFAM" id="SSF47413">
    <property type="entry name" value="lambda repressor-like DNA-binding domains"/>
    <property type="match status" value="1"/>
</dbReference>
<proteinExistence type="predicted"/>
<reference evidence="2" key="1">
    <citation type="submission" date="2021-01" db="EMBL/GenBank/DDBJ databases">
        <title>Whole genome shotgun sequence of Planotetraspora thailandica NBRC 104271.</title>
        <authorList>
            <person name="Komaki H."/>
            <person name="Tamura T."/>
        </authorList>
    </citation>
    <scope>NUCLEOTIDE SEQUENCE</scope>
    <source>
        <strain evidence="2">NBRC 104271</strain>
    </source>
</reference>
<dbReference type="Pfam" id="PF13560">
    <property type="entry name" value="HTH_31"/>
    <property type="match status" value="1"/>
</dbReference>